<dbReference type="OrthoDB" id="8455625at2"/>
<sequence length="96" mass="10275">MRSLILALVGAGVMTSAAQAEPILPAQDRAGALLKYQLLVVQDRRATLEAFTGKSMRNQAVFQNLDACTLRQTTEDGAAGMRLSKVIAACVKELNL</sequence>
<protein>
    <recommendedName>
        <fullName evidence="4">UrcA family protein</fullName>
    </recommendedName>
</protein>
<evidence type="ECO:0008006" key="4">
    <source>
        <dbReference type="Google" id="ProtNLM"/>
    </source>
</evidence>
<comment type="caution">
    <text evidence="2">The sequence shown here is derived from an EMBL/GenBank/DDBJ whole genome shotgun (WGS) entry which is preliminary data.</text>
</comment>
<evidence type="ECO:0000313" key="3">
    <source>
        <dbReference type="Proteomes" id="UP000294664"/>
    </source>
</evidence>
<dbReference type="Proteomes" id="UP000294664">
    <property type="component" value="Unassembled WGS sequence"/>
</dbReference>
<gene>
    <name evidence="2" type="ORF">EDC64_10954</name>
</gene>
<feature type="signal peptide" evidence="1">
    <location>
        <begin position="1"/>
        <end position="20"/>
    </location>
</feature>
<evidence type="ECO:0000313" key="2">
    <source>
        <dbReference type="EMBL" id="TCT03504.1"/>
    </source>
</evidence>
<dbReference type="EMBL" id="SMAI01000009">
    <property type="protein sequence ID" value="TCT03504.1"/>
    <property type="molecule type" value="Genomic_DNA"/>
</dbReference>
<keyword evidence="1" id="KW-0732">Signal</keyword>
<reference evidence="2 3" key="1">
    <citation type="submission" date="2019-03" db="EMBL/GenBank/DDBJ databases">
        <title>Genomic Encyclopedia of Type Strains, Phase IV (KMG-IV): sequencing the most valuable type-strain genomes for metagenomic binning, comparative biology and taxonomic classification.</title>
        <authorList>
            <person name="Goeker M."/>
        </authorList>
    </citation>
    <scope>NUCLEOTIDE SEQUENCE [LARGE SCALE GENOMIC DNA]</scope>
    <source>
        <strain evidence="2 3">DSM 9035</strain>
    </source>
</reference>
<feature type="chain" id="PRO_5020457120" description="UrcA family protein" evidence="1">
    <location>
        <begin position="21"/>
        <end position="96"/>
    </location>
</feature>
<evidence type="ECO:0000256" key="1">
    <source>
        <dbReference type="SAM" id="SignalP"/>
    </source>
</evidence>
<dbReference type="RefSeq" id="WP_132032528.1">
    <property type="nucleotide sequence ID" value="NZ_SMAI01000009.1"/>
</dbReference>
<dbReference type="AlphaFoldDB" id="A0A4R3LSG9"/>
<organism evidence="2 3">
    <name type="scientific">Aquabacter spiritensis</name>
    <dbReference type="NCBI Taxonomy" id="933073"/>
    <lineage>
        <taxon>Bacteria</taxon>
        <taxon>Pseudomonadati</taxon>
        <taxon>Pseudomonadota</taxon>
        <taxon>Alphaproteobacteria</taxon>
        <taxon>Hyphomicrobiales</taxon>
        <taxon>Xanthobacteraceae</taxon>
        <taxon>Aquabacter</taxon>
    </lineage>
</organism>
<keyword evidence="3" id="KW-1185">Reference proteome</keyword>
<proteinExistence type="predicted"/>
<name>A0A4R3LSG9_9HYPH</name>
<accession>A0A4R3LSG9</accession>